<keyword evidence="1" id="KW-0472">Membrane</keyword>
<dbReference type="Pfam" id="PF04350">
    <property type="entry name" value="PilO"/>
    <property type="match status" value="1"/>
</dbReference>
<organism evidence="2 3">
    <name type="scientific">Gilvimarinus algae</name>
    <dbReference type="NCBI Taxonomy" id="3058037"/>
    <lineage>
        <taxon>Bacteria</taxon>
        <taxon>Pseudomonadati</taxon>
        <taxon>Pseudomonadota</taxon>
        <taxon>Gammaproteobacteria</taxon>
        <taxon>Cellvibrionales</taxon>
        <taxon>Cellvibrionaceae</taxon>
        <taxon>Gilvimarinus</taxon>
    </lineage>
</organism>
<evidence type="ECO:0000256" key="1">
    <source>
        <dbReference type="SAM" id="Phobius"/>
    </source>
</evidence>
<dbReference type="Proteomes" id="UP001168380">
    <property type="component" value="Unassembled WGS sequence"/>
</dbReference>
<evidence type="ECO:0000313" key="3">
    <source>
        <dbReference type="Proteomes" id="UP001168380"/>
    </source>
</evidence>
<protein>
    <submittedName>
        <fullName evidence="2">Type 4a pilus biogenesis protein PilO</fullName>
    </submittedName>
</protein>
<sequence>MAFKDTIEQIREFDYNDPNKLGVWPTPTKILVCLFIVAVVLIGTYYVKVKSINQDLLRAQAEESNLRKTFESRSAQAANLAAYKAQMVEMQSSFESLLARLPSDTEVPGLLEDIDARSVESGLGDLSLELQPERDAEYYVELPINISVKGGYHDFGGFVSGVAGMPRIVTLHDFSIKQSKEGGDLVMEILAKTYHYQGGAGNEQQ</sequence>
<dbReference type="InterPro" id="IPR007445">
    <property type="entry name" value="PilO"/>
</dbReference>
<keyword evidence="3" id="KW-1185">Reference proteome</keyword>
<feature type="transmembrane region" description="Helical" evidence="1">
    <location>
        <begin position="28"/>
        <end position="47"/>
    </location>
</feature>
<keyword evidence="1" id="KW-1133">Transmembrane helix</keyword>
<gene>
    <name evidence="2" type="ORF">QWI16_02540</name>
</gene>
<dbReference type="RefSeq" id="WP_302711158.1">
    <property type="nucleotide sequence ID" value="NZ_JAULRT010000032.1"/>
</dbReference>
<comment type="caution">
    <text evidence="2">The sequence shown here is derived from an EMBL/GenBank/DDBJ whole genome shotgun (WGS) entry which is preliminary data.</text>
</comment>
<proteinExistence type="predicted"/>
<accession>A0ABT8TA88</accession>
<dbReference type="InterPro" id="IPR014717">
    <property type="entry name" value="Transl_elong_EF1B/ribsomal_bS6"/>
</dbReference>
<dbReference type="PIRSF" id="PIRSF016482">
    <property type="entry name" value="PilO"/>
    <property type="match status" value="1"/>
</dbReference>
<reference evidence="2" key="1">
    <citation type="submission" date="2023-07" db="EMBL/GenBank/DDBJ databases">
        <title>Gilvimarinus algae sp. nov., isolated from the surface of Kelp.</title>
        <authorList>
            <person name="Sun Y.Y."/>
            <person name="Gong Y."/>
            <person name="Du Z.J."/>
        </authorList>
    </citation>
    <scope>NUCLEOTIDE SEQUENCE</scope>
    <source>
        <strain evidence="2">SDUM040014</strain>
    </source>
</reference>
<keyword evidence="1" id="KW-0812">Transmembrane</keyword>
<dbReference type="Gene3D" id="1.10.287.540">
    <property type="entry name" value="Helix hairpin bin"/>
    <property type="match status" value="1"/>
</dbReference>
<name>A0ABT8TA88_9GAMM</name>
<dbReference type="Gene3D" id="3.30.70.60">
    <property type="match status" value="1"/>
</dbReference>
<dbReference type="EMBL" id="JAULRT010000032">
    <property type="protein sequence ID" value="MDO3381034.1"/>
    <property type="molecule type" value="Genomic_DNA"/>
</dbReference>
<dbReference type="PANTHER" id="PTHR39555">
    <property type="entry name" value="FIMBRIAL ASSEMBLY PROTEIN PILO-LIKE PROTEIN-RELATED"/>
    <property type="match status" value="1"/>
</dbReference>
<dbReference type="PANTHER" id="PTHR39555:SF1">
    <property type="entry name" value="TYPE IV PILUS INNER MEMBRANE COMPONENT PILO"/>
    <property type="match status" value="1"/>
</dbReference>
<evidence type="ECO:0000313" key="2">
    <source>
        <dbReference type="EMBL" id="MDO3381034.1"/>
    </source>
</evidence>